<keyword evidence="4" id="KW-1185">Reference proteome</keyword>
<feature type="domain" description="RES" evidence="2">
    <location>
        <begin position="84"/>
        <end position="221"/>
    </location>
</feature>
<reference evidence="4" key="1">
    <citation type="submission" date="2016-10" db="EMBL/GenBank/DDBJ databases">
        <authorList>
            <person name="Varghese N."/>
            <person name="Submissions S."/>
        </authorList>
    </citation>
    <scope>NUCLEOTIDE SEQUENCE [LARGE SCALE GENOMIC DNA]</scope>
    <source>
        <strain evidence="4">CGMCC 1.11022</strain>
    </source>
</reference>
<protein>
    <submittedName>
        <fullName evidence="3">RES domain-containing protein</fullName>
    </submittedName>
</protein>
<dbReference type="SMART" id="SM00953">
    <property type="entry name" value="RES"/>
    <property type="match status" value="1"/>
</dbReference>
<evidence type="ECO:0000313" key="3">
    <source>
        <dbReference type="EMBL" id="SDJ39134.1"/>
    </source>
</evidence>
<dbReference type="AlphaFoldDB" id="A0A1G8TCL3"/>
<organism evidence="3 4">
    <name type="scientific">Mesorhizobium muleiense</name>
    <dbReference type="NCBI Taxonomy" id="1004279"/>
    <lineage>
        <taxon>Bacteria</taxon>
        <taxon>Pseudomonadati</taxon>
        <taxon>Pseudomonadota</taxon>
        <taxon>Alphaproteobacteria</taxon>
        <taxon>Hyphomicrobiales</taxon>
        <taxon>Phyllobacteriaceae</taxon>
        <taxon>Mesorhizobium</taxon>
    </lineage>
</organism>
<feature type="region of interest" description="Disordered" evidence="1">
    <location>
        <begin position="1"/>
        <end position="25"/>
    </location>
</feature>
<dbReference type="Proteomes" id="UP000198894">
    <property type="component" value="Unassembled WGS sequence"/>
</dbReference>
<dbReference type="Pfam" id="PF08808">
    <property type="entry name" value="RES"/>
    <property type="match status" value="1"/>
</dbReference>
<feature type="compositionally biased region" description="Polar residues" evidence="1">
    <location>
        <begin position="1"/>
        <end position="14"/>
    </location>
</feature>
<sequence length="268" mass="30069">MSSPIWTPDALSSESAKRGGKHGLDGKDGLDGKYWRMVEAQHRVSTLKVVDTLDEQAVLEDLIEETKPQIPLECRHLHYLLATPFRYGSIYPHGSRFRRAGRTKGVYYAAETIMTAVSEMAFYRLLFFAESPATPWPRDAAEYTAFAAAIRSTKVIDLTRPPLDRDAAAWTHPTDYAACQNIADVAREAGMEAIRYRSVRDPKGANVALLACSGFAKPKPLEPHTWRIRLGAFGVQAICEFPQNRIEFSRTAFAADPRLNGLRWERGR</sequence>
<proteinExistence type="predicted"/>
<dbReference type="EMBL" id="FNEE01000006">
    <property type="protein sequence ID" value="SDJ39134.1"/>
    <property type="molecule type" value="Genomic_DNA"/>
</dbReference>
<evidence type="ECO:0000313" key="4">
    <source>
        <dbReference type="Proteomes" id="UP000198894"/>
    </source>
</evidence>
<evidence type="ECO:0000256" key="1">
    <source>
        <dbReference type="SAM" id="MobiDB-lite"/>
    </source>
</evidence>
<gene>
    <name evidence="3" type="ORF">SAMN05428953_10632</name>
</gene>
<evidence type="ECO:0000259" key="2">
    <source>
        <dbReference type="SMART" id="SM00953"/>
    </source>
</evidence>
<dbReference type="RefSeq" id="WP_091593615.1">
    <property type="nucleotide sequence ID" value="NZ_FNEE01000006.1"/>
</dbReference>
<dbReference type="InterPro" id="IPR014914">
    <property type="entry name" value="RES_dom"/>
</dbReference>
<name>A0A1G8TCL3_9HYPH</name>
<accession>A0A1G8TCL3</accession>